<dbReference type="Proteomes" id="UP000318825">
    <property type="component" value="Unassembled WGS sequence"/>
</dbReference>
<evidence type="ECO:0000313" key="2">
    <source>
        <dbReference type="Proteomes" id="UP000318825"/>
    </source>
</evidence>
<protein>
    <submittedName>
        <fullName evidence="1">Uncharacterized protein</fullName>
    </submittedName>
</protein>
<dbReference type="AlphaFoldDB" id="A0A4Y3WEL8"/>
<name>A0A4Y3WEL8_NITWI</name>
<gene>
    <name evidence="1" type="ORF">NWI01_28600</name>
</gene>
<accession>A0A4Y3WEL8</accession>
<reference evidence="1 2" key="1">
    <citation type="submission" date="2019-06" db="EMBL/GenBank/DDBJ databases">
        <title>Whole genome shotgun sequence of Nitrobacter winogradskyi NBRC 14297.</title>
        <authorList>
            <person name="Hosoyama A."/>
            <person name="Uohara A."/>
            <person name="Ohji S."/>
            <person name="Ichikawa N."/>
        </authorList>
    </citation>
    <scope>NUCLEOTIDE SEQUENCE [LARGE SCALE GENOMIC DNA]</scope>
    <source>
        <strain evidence="1 2">NBRC 14297</strain>
    </source>
</reference>
<sequence>MIPKSGNRSDRIMLKQKVKRRVWFNAVESDSTQLKQTLAAVTPGMVSKFHENVVSYGPVHQCSDRNADIRNEDAVSFASISALPFAA</sequence>
<dbReference type="EMBL" id="BJNF01000085">
    <property type="protein sequence ID" value="GEC16968.1"/>
    <property type="molecule type" value="Genomic_DNA"/>
</dbReference>
<comment type="caution">
    <text evidence="1">The sequence shown here is derived from an EMBL/GenBank/DDBJ whole genome shotgun (WGS) entry which is preliminary data.</text>
</comment>
<evidence type="ECO:0000313" key="1">
    <source>
        <dbReference type="EMBL" id="GEC16968.1"/>
    </source>
</evidence>
<organism evidence="1 2">
    <name type="scientific">Nitrobacter winogradskyi</name>
    <name type="common">Nitrobacter agilis</name>
    <dbReference type="NCBI Taxonomy" id="913"/>
    <lineage>
        <taxon>Bacteria</taxon>
        <taxon>Pseudomonadati</taxon>
        <taxon>Pseudomonadota</taxon>
        <taxon>Alphaproteobacteria</taxon>
        <taxon>Hyphomicrobiales</taxon>
        <taxon>Nitrobacteraceae</taxon>
        <taxon>Nitrobacter</taxon>
    </lineage>
</organism>
<proteinExistence type="predicted"/>